<evidence type="ECO:0000256" key="1">
    <source>
        <dbReference type="SAM" id="Phobius"/>
    </source>
</evidence>
<feature type="transmembrane region" description="Helical" evidence="1">
    <location>
        <begin position="16"/>
        <end position="33"/>
    </location>
</feature>
<organism evidence="3 4">
    <name type="scientific">Streptomyces nigra</name>
    <dbReference type="NCBI Taxonomy" id="1827580"/>
    <lineage>
        <taxon>Bacteria</taxon>
        <taxon>Bacillati</taxon>
        <taxon>Actinomycetota</taxon>
        <taxon>Actinomycetes</taxon>
        <taxon>Kitasatosporales</taxon>
        <taxon>Streptomycetaceae</taxon>
        <taxon>Streptomyces</taxon>
    </lineage>
</organism>
<evidence type="ECO:0000313" key="4">
    <source>
        <dbReference type="Proteomes" id="UP001622690"/>
    </source>
</evidence>
<evidence type="ECO:0000313" key="3">
    <source>
        <dbReference type="EMBL" id="WTO87082.1"/>
    </source>
</evidence>
<dbReference type="EMBL" id="CP108125">
    <property type="protein sequence ID" value="WTO87082.1"/>
    <property type="molecule type" value="Genomic_DNA"/>
</dbReference>
<sequence length="517" mass="55043">MNSVPQVTCRTRSRRPLWFFVGLGVAGLVLAVARLVGTGGVPDRWVAAGACVLLPIGVVGMYGLAVRVHADARGLSYRTLLRRRSVAWGDVADVRVHVQYVRNGELYRVHVVTRGGRTLRLPLPFGTAADDRSEFDATVEALRALHREHGAPESDHLAVLTKGTAGRGLRLTAFLCVLFLAGAVLAACFVPVVAEKRLAWTSAVPCAEESSGRDADCLTYLPAVVERTDVARGKGQSWVYFTGGRPVERVSVSKEGASGFEKGDRVELTVWRRQVREIVGEHHAWREHFPAAGEVTVIAAMSALIAAYPAALIVLRRRARRRPADEMLPSPLPFAGALVGTAVWALPYCYTHPTLVPGSPAGAAWAGAGSLLSVGLFALAWRATRIRTAGADGTPHAPVDTGAEDVFLPARFLEATEYNPNGFGTHIVLGGGEPAVLPHAGPGRFAARPIPVERLTVRTVRRPRGGDGDLVPRSWDIAELDDAGRPVRLAAAPADLARILSAFAADDTPTVAAGSDG</sequence>
<gene>
    <name evidence="3" type="ORF">OHU27_33450</name>
</gene>
<keyword evidence="1" id="KW-0472">Membrane</keyword>
<dbReference type="RefSeq" id="WP_406261279.1">
    <property type="nucleotide sequence ID" value="NZ_CP108125.1"/>
</dbReference>
<dbReference type="Proteomes" id="UP001622690">
    <property type="component" value="Chromosome"/>
</dbReference>
<feature type="transmembrane region" description="Helical" evidence="1">
    <location>
        <begin position="362"/>
        <end position="381"/>
    </location>
</feature>
<name>A0ABZ1J6L3_9ACTN</name>
<accession>A0ABZ1J6L3</accession>
<feature type="transmembrane region" description="Helical" evidence="1">
    <location>
        <begin position="327"/>
        <end position="350"/>
    </location>
</feature>
<reference evidence="3 4" key="1">
    <citation type="submission" date="2022-10" db="EMBL/GenBank/DDBJ databases">
        <title>The complete genomes of actinobacterial strains from the NBC collection.</title>
        <authorList>
            <person name="Joergensen T.S."/>
            <person name="Alvarez Arevalo M."/>
            <person name="Sterndorff E.B."/>
            <person name="Faurdal D."/>
            <person name="Vuksanovic O."/>
            <person name="Mourched A.-S."/>
            <person name="Charusanti P."/>
            <person name="Shaw S."/>
            <person name="Blin K."/>
            <person name="Weber T."/>
        </authorList>
    </citation>
    <scope>NUCLEOTIDE SEQUENCE [LARGE SCALE GENOMIC DNA]</scope>
    <source>
        <strain evidence="3 4">NBC_00206</strain>
    </source>
</reference>
<protein>
    <submittedName>
        <fullName evidence="3">PH domain-containing protein</fullName>
    </submittedName>
</protein>
<dbReference type="Pfam" id="PF10756">
    <property type="entry name" value="bPH_6"/>
    <property type="match status" value="1"/>
</dbReference>
<proteinExistence type="predicted"/>
<feature type="transmembrane region" description="Helical" evidence="1">
    <location>
        <begin position="295"/>
        <end position="315"/>
    </location>
</feature>
<keyword evidence="1" id="KW-1133">Transmembrane helix</keyword>
<feature type="transmembrane region" description="Helical" evidence="1">
    <location>
        <begin position="171"/>
        <end position="194"/>
    </location>
</feature>
<feature type="domain" description="Low molecular weight protein antigen 6 PH" evidence="2">
    <location>
        <begin position="66"/>
        <end position="146"/>
    </location>
</feature>
<evidence type="ECO:0000259" key="2">
    <source>
        <dbReference type="Pfam" id="PF10756"/>
    </source>
</evidence>
<feature type="transmembrane region" description="Helical" evidence="1">
    <location>
        <begin position="45"/>
        <end position="65"/>
    </location>
</feature>
<dbReference type="InterPro" id="IPR019692">
    <property type="entry name" value="CFP-6_PH"/>
</dbReference>
<keyword evidence="1" id="KW-0812">Transmembrane</keyword>
<keyword evidence="4" id="KW-1185">Reference proteome</keyword>